<keyword evidence="3" id="KW-0408">Iron</keyword>
<dbReference type="SUPFAM" id="SSF102114">
    <property type="entry name" value="Radical SAM enzymes"/>
    <property type="match status" value="1"/>
</dbReference>
<evidence type="ECO:0000256" key="4">
    <source>
        <dbReference type="ARBA" id="ARBA00023014"/>
    </source>
</evidence>
<dbReference type="Pfam" id="PF04055">
    <property type="entry name" value="Radical_SAM"/>
    <property type="match status" value="1"/>
</dbReference>
<evidence type="ECO:0000256" key="2">
    <source>
        <dbReference type="ARBA" id="ARBA00022723"/>
    </source>
</evidence>
<dbReference type="InterPro" id="IPR013785">
    <property type="entry name" value="Aldolase_TIM"/>
</dbReference>
<dbReference type="SFLD" id="SFLDS00029">
    <property type="entry name" value="Radical_SAM"/>
    <property type="match status" value="1"/>
</dbReference>
<keyword evidence="4" id="KW-0411">Iron-sulfur</keyword>
<dbReference type="InterPro" id="IPR058240">
    <property type="entry name" value="rSAM_sf"/>
</dbReference>
<protein>
    <submittedName>
        <fullName evidence="6">Radical SAM protein</fullName>
    </submittedName>
</protein>
<evidence type="ECO:0000256" key="3">
    <source>
        <dbReference type="ARBA" id="ARBA00023004"/>
    </source>
</evidence>
<dbReference type="Gene3D" id="3.20.20.70">
    <property type="entry name" value="Aldolase class I"/>
    <property type="match status" value="1"/>
</dbReference>
<name>A0ABN6MJF5_9ACTN</name>
<evidence type="ECO:0000313" key="7">
    <source>
        <dbReference type="Proteomes" id="UP001320544"/>
    </source>
</evidence>
<reference evidence="6 7" key="1">
    <citation type="submission" date="2022-01" db="EMBL/GenBank/DDBJ databases">
        <title>Novel bile acid biosynthetic pathways are enriched in the microbiome of centenarians.</title>
        <authorList>
            <person name="Sato Y."/>
            <person name="Atarashi K."/>
            <person name="Plichta R.D."/>
            <person name="Arai Y."/>
            <person name="Sasajima S."/>
            <person name="Kearney M.S."/>
            <person name="Suda W."/>
            <person name="Takeshita K."/>
            <person name="Sasaki T."/>
            <person name="Okamoto S."/>
            <person name="Skelly N.A."/>
            <person name="Okamura Y."/>
            <person name="Vlamakis H."/>
            <person name="Li Y."/>
            <person name="Tanoue T."/>
            <person name="Takei H."/>
            <person name="Nittono H."/>
            <person name="Narushima S."/>
            <person name="Irie J."/>
            <person name="Itoh H."/>
            <person name="Moriya K."/>
            <person name="Sugiura Y."/>
            <person name="Suematsu M."/>
            <person name="Moritoki N."/>
            <person name="Shibata S."/>
            <person name="Littman R.D."/>
            <person name="Fischbach A.M."/>
            <person name="Uwamino Y."/>
            <person name="Inoue T."/>
            <person name="Honda A."/>
            <person name="Hattori M."/>
            <person name="Murai T."/>
            <person name="Xavier J.R."/>
            <person name="Hirose N."/>
            <person name="Honda K."/>
        </authorList>
    </citation>
    <scope>NUCLEOTIDE SEQUENCE [LARGE SCALE GENOMIC DNA]</scope>
    <source>
        <strain evidence="6 7">CE91-St30</strain>
    </source>
</reference>
<dbReference type="RefSeq" id="WP_102377670.1">
    <property type="nucleotide sequence ID" value="NZ_AP025564.1"/>
</dbReference>
<feature type="domain" description="Radical SAM core" evidence="5">
    <location>
        <begin position="70"/>
        <end position="168"/>
    </location>
</feature>
<evidence type="ECO:0000313" key="6">
    <source>
        <dbReference type="EMBL" id="BDE96867.1"/>
    </source>
</evidence>
<accession>A0ABN6MJF5</accession>
<keyword evidence="1" id="KW-0949">S-adenosyl-L-methionine</keyword>
<organism evidence="6 7">
    <name type="scientific">Raoultibacter timonensis</name>
    <dbReference type="NCBI Taxonomy" id="1907662"/>
    <lineage>
        <taxon>Bacteria</taxon>
        <taxon>Bacillati</taxon>
        <taxon>Actinomycetota</taxon>
        <taxon>Coriobacteriia</taxon>
        <taxon>Eggerthellales</taxon>
        <taxon>Eggerthellaceae</taxon>
        <taxon>Raoultibacter</taxon>
    </lineage>
</organism>
<dbReference type="EMBL" id="AP025564">
    <property type="protein sequence ID" value="BDE96867.1"/>
    <property type="molecule type" value="Genomic_DNA"/>
</dbReference>
<dbReference type="InterPro" id="IPR007197">
    <property type="entry name" value="rSAM"/>
</dbReference>
<proteinExistence type="predicted"/>
<evidence type="ECO:0000259" key="5">
    <source>
        <dbReference type="Pfam" id="PF04055"/>
    </source>
</evidence>
<gene>
    <name evidence="6" type="ORF">CE91St30_22000</name>
</gene>
<sequence>MELDKRVVEIIAKAYAGDAATEEECVYLLGFGAASPEAFSVRAAAASIVRARTDNTAVIFGQIGVECSPCPADCDFCSFAASTTGFAPMRLTDEEIVEKVDGFCKDGDLYGLWLMAMHEYDLEYYLHVLRLAREHAPAETNIYTNVGDTSYEDFCRMKEAGASGVYHICRLGEGTHTKLDPEARYATMENARRAGLAILDAVEPIGPEHTPAELVEKMFLTKRFQSIQTGSMKRIAVPGTPFADKGEINHFELSQIVSVQCLALLDMDELPWIGIHEPCEAGYLSGANLISAETGVNPRDTEADTSASRGLDMDASRRVLYEAGFTQLCKGDGAKVPLTMDYIESCNR</sequence>
<dbReference type="Proteomes" id="UP001320544">
    <property type="component" value="Chromosome"/>
</dbReference>
<dbReference type="CDD" id="cd01335">
    <property type="entry name" value="Radical_SAM"/>
    <property type="match status" value="1"/>
</dbReference>
<keyword evidence="2" id="KW-0479">Metal-binding</keyword>
<evidence type="ECO:0000256" key="1">
    <source>
        <dbReference type="ARBA" id="ARBA00022691"/>
    </source>
</evidence>
<keyword evidence="7" id="KW-1185">Reference proteome</keyword>